<proteinExistence type="predicted"/>
<evidence type="ECO:0000313" key="6">
    <source>
        <dbReference type="EMBL" id="QYC12242.1"/>
    </source>
</evidence>
<keyword evidence="1 4" id="KW-0812">Transmembrane</keyword>
<feature type="transmembrane region" description="Helical" evidence="4">
    <location>
        <begin position="219"/>
        <end position="237"/>
    </location>
</feature>
<accession>A0ABX8TPQ7</accession>
<keyword evidence="2 4" id="KW-1133">Transmembrane helix</keyword>
<dbReference type="Proteomes" id="UP000824334">
    <property type="component" value="Chromosome"/>
</dbReference>
<dbReference type="InterPro" id="IPR011701">
    <property type="entry name" value="MFS"/>
</dbReference>
<feature type="transmembrane region" description="Helical" evidence="4">
    <location>
        <begin position="119"/>
        <end position="140"/>
    </location>
</feature>
<feature type="transmembrane region" description="Helical" evidence="4">
    <location>
        <begin position="37"/>
        <end position="56"/>
    </location>
</feature>
<feature type="transmembrane region" description="Helical" evidence="4">
    <location>
        <begin position="89"/>
        <end position="113"/>
    </location>
</feature>
<dbReference type="RefSeq" id="WP_219355273.1">
    <property type="nucleotide sequence ID" value="NZ_CP080036.1"/>
</dbReference>
<keyword evidence="3 4" id="KW-0472">Membrane</keyword>
<gene>
    <name evidence="6" type="ORF">KWG56_10880</name>
</gene>
<organism evidence="6 7">
    <name type="scientific">Brevundimonas nasdae</name>
    <dbReference type="NCBI Taxonomy" id="172043"/>
    <lineage>
        <taxon>Bacteria</taxon>
        <taxon>Pseudomonadati</taxon>
        <taxon>Pseudomonadota</taxon>
        <taxon>Alphaproteobacteria</taxon>
        <taxon>Caulobacterales</taxon>
        <taxon>Caulobacteraceae</taxon>
        <taxon>Brevundimonas</taxon>
    </lineage>
</organism>
<protein>
    <submittedName>
        <fullName evidence="6">MFS transporter</fullName>
    </submittedName>
</protein>
<sequence>MLFLGMGNMLGPALAFVVGGALFTAFSGTLDLPGVTLSAWCETSLVFGILSAFAIFGQLTIREPARHEVESANAGLGAMLKALGKRWKLLLLLFVGQISVIMADAPAGFWAVPVMQRDLGLSVGAASGLLGGMLLVAGVLSPVISGRVADKGHKSSVRGGILIGAVVASAIGVPAAIFPMINSVPAFAAILFLLLAAGFITGLITATAIAALAPNEERGVCLGAFMILGALIGLGVSPCL</sequence>
<evidence type="ECO:0000256" key="1">
    <source>
        <dbReference type="ARBA" id="ARBA00022692"/>
    </source>
</evidence>
<dbReference type="PROSITE" id="PS50850">
    <property type="entry name" value="MFS"/>
    <property type="match status" value="1"/>
</dbReference>
<evidence type="ECO:0000256" key="2">
    <source>
        <dbReference type="ARBA" id="ARBA00022989"/>
    </source>
</evidence>
<reference evidence="6 7" key="1">
    <citation type="submission" date="2021-07" db="EMBL/GenBank/DDBJ databases">
        <title>Isolation and characterization of bacteria from a gold mining with a capacity of golden bioaccumulation.</title>
        <authorList>
            <person name="Yang X.J."/>
        </authorList>
    </citation>
    <scope>NUCLEOTIDE SEQUENCE [LARGE SCALE GENOMIC DNA]</scope>
    <source>
        <strain evidence="6 7">Au29</strain>
    </source>
</reference>
<feature type="transmembrane region" description="Helical" evidence="4">
    <location>
        <begin position="187"/>
        <end position="212"/>
    </location>
</feature>
<feature type="domain" description="Major facilitator superfamily (MFS) profile" evidence="5">
    <location>
        <begin position="89"/>
        <end position="240"/>
    </location>
</feature>
<evidence type="ECO:0000313" key="7">
    <source>
        <dbReference type="Proteomes" id="UP000824334"/>
    </source>
</evidence>
<feature type="transmembrane region" description="Helical" evidence="4">
    <location>
        <begin position="161"/>
        <end position="181"/>
    </location>
</feature>
<dbReference type="EMBL" id="CP080034">
    <property type="protein sequence ID" value="QYC12242.1"/>
    <property type="molecule type" value="Genomic_DNA"/>
</dbReference>
<dbReference type="Pfam" id="PF07690">
    <property type="entry name" value="MFS_1"/>
    <property type="match status" value="1"/>
</dbReference>
<keyword evidence="7" id="KW-1185">Reference proteome</keyword>
<evidence type="ECO:0000256" key="3">
    <source>
        <dbReference type="ARBA" id="ARBA00023136"/>
    </source>
</evidence>
<evidence type="ECO:0000259" key="5">
    <source>
        <dbReference type="PROSITE" id="PS50850"/>
    </source>
</evidence>
<dbReference type="InterPro" id="IPR020846">
    <property type="entry name" value="MFS_dom"/>
</dbReference>
<name>A0ABX8TPQ7_9CAUL</name>
<evidence type="ECO:0000256" key="4">
    <source>
        <dbReference type="SAM" id="Phobius"/>
    </source>
</evidence>